<evidence type="ECO:0000313" key="1">
    <source>
        <dbReference type="EMBL" id="MCZ0963400.1"/>
    </source>
</evidence>
<keyword evidence="2" id="KW-1185">Reference proteome</keyword>
<protein>
    <submittedName>
        <fullName evidence="1">Uncharacterized protein</fullName>
    </submittedName>
</protein>
<dbReference type="RefSeq" id="WP_268943477.1">
    <property type="nucleotide sequence ID" value="NZ_JAPTYD010000036.1"/>
</dbReference>
<dbReference type="EMBL" id="JAPTYD010000036">
    <property type="protein sequence ID" value="MCZ0963400.1"/>
    <property type="molecule type" value="Genomic_DNA"/>
</dbReference>
<comment type="caution">
    <text evidence="1">The sequence shown here is derived from an EMBL/GenBank/DDBJ whole genome shotgun (WGS) entry which is preliminary data.</text>
</comment>
<dbReference type="Proteomes" id="UP001149822">
    <property type="component" value="Unassembled WGS sequence"/>
</dbReference>
<sequence length="110" mass="11364">MENEYIELLTVDESEQVKTIAGGLGYDTISSCIRATTLSSGNSQMITGDEERDYLHTRIEASAWTPVTAMAIGNFGSAGGAENDSVDASLWAVAYGGKASVVGAAANSPA</sequence>
<reference evidence="1" key="1">
    <citation type="submission" date="2022-12" db="EMBL/GenBank/DDBJ databases">
        <title>Paracoccus sp. EF6 isolated from a lake water.</title>
        <authorList>
            <person name="Liu H."/>
        </authorList>
    </citation>
    <scope>NUCLEOTIDE SEQUENCE</scope>
    <source>
        <strain evidence="1">EF6</strain>
    </source>
</reference>
<organism evidence="1 2">
    <name type="scientific">Paracoccus benzoatiresistens</name>
    <dbReference type="NCBI Taxonomy" id="2997341"/>
    <lineage>
        <taxon>Bacteria</taxon>
        <taxon>Pseudomonadati</taxon>
        <taxon>Pseudomonadota</taxon>
        <taxon>Alphaproteobacteria</taxon>
        <taxon>Rhodobacterales</taxon>
        <taxon>Paracoccaceae</taxon>
        <taxon>Paracoccus</taxon>
    </lineage>
</organism>
<proteinExistence type="predicted"/>
<gene>
    <name evidence="1" type="ORF">OU682_17475</name>
</gene>
<evidence type="ECO:0000313" key="2">
    <source>
        <dbReference type="Proteomes" id="UP001149822"/>
    </source>
</evidence>
<name>A0ABT4J8G3_9RHOB</name>
<accession>A0ABT4J8G3</accession>